<sequence length="328" mass="38432">MDDSKWGSEDRRGYWKPYKPLTYPNVFVWPMSLSGIRSWLPQYLFPWTIVYAGLSVLVFLYLTPSAARMQTLSMDWVLLILLRNYALHIAVVGLLHVWLYTRQSQGTAFKYNRRWPQTHNPIFTFNSQTRDNVFWSLVSGVPIWTAWECLAWWLYANGYVAQLGISENPVWFVLLWLLVPLLHEFHFYCVHRLIHVLWLYKRIHYLHHRNINPGPWSGLSMHPMEHLLYFSGYLIYFILPAHPLHFMNMGLLAGLSPAQGHTGFDRVVAGGDKSVGLSYYAHYLHHRYFEVNYADGSIPLDRWFGTFHDGSPEADEALKLRRSKLSGK</sequence>
<keyword evidence="2 5" id="KW-0812">Transmembrane</keyword>
<dbReference type="GO" id="GO:0008610">
    <property type="term" value="P:lipid biosynthetic process"/>
    <property type="evidence" value="ECO:0007669"/>
    <property type="project" value="InterPro"/>
</dbReference>
<evidence type="ECO:0000256" key="5">
    <source>
        <dbReference type="SAM" id="Phobius"/>
    </source>
</evidence>
<dbReference type="GO" id="GO:0016020">
    <property type="term" value="C:membrane"/>
    <property type="evidence" value="ECO:0007669"/>
    <property type="project" value="UniProtKB-SubCell"/>
</dbReference>
<dbReference type="GO" id="GO:0005506">
    <property type="term" value="F:iron ion binding"/>
    <property type="evidence" value="ECO:0007669"/>
    <property type="project" value="InterPro"/>
</dbReference>
<evidence type="ECO:0000256" key="4">
    <source>
        <dbReference type="ARBA" id="ARBA00023136"/>
    </source>
</evidence>
<reference evidence="7 8" key="1">
    <citation type="submission" date="2017-05" db="EMBL/GenBank/DDBJ databases">
        <authorList>
            <person name="Song R."/>
            <person name="Chenine A.L."/>
            <person name="Ruprecht R.M."/>
        </authorList>
    </citation>
    <scope>NUCLEOTIDE SEQUENCE [LARGE SCALE GENOMIC DNA]</scope>
    <source>
        <strain evidence="7 8">CECT 8899</strain>
    </source>
</reference>
<evidence type="ECO:0000256" key="1">
    <source>
        <dbReference type="ARBA" id="ARBA00004370"/>
    </source>
</evidence>
<feature type="transmembrane region" description="Helical" evidence="5">
    <location>
        <begin position="227"/>
        <end position="246"/>
    </location>
</feature>
<dbReference type="Proteomes" id="UP000201613">
    <property type="component" value="Unassembled WGS sequence"/>
</dbReference>
<gene>
    <name evidence="7" type="ORF">LOM8899_04329</name>
</gene>
<keyword evidence="3 5" id="KW-1133">Transmembrane helix</keyword>
<feature type="domain" description="Fatty acid hydroxylase" evidence="6">
    <location>
        <begin position="176"/>
        <end position="306"/>
    </location>
</feature>
<comment type="subcellular location">
    <subcellularLocation>
        <location evidence="1">Membrane</location>
    </subcellularLocation>
</comment>
<protein>
    <submittedName>
        <fullName evidence="7">Fatty acid hydroxylase superfamily protein</fullName>
    </submittedName>
</protein>
<dbReference type="Pfam" id="PF04116">
    <property type="entry name" value="FA_hydroxylase"/>
    <property type="match status" value="1"/>
</dbReference>
<dbReference type="AlphaFoldDB" id="A0A238LL83"/>
<dbReference type="EMBL" id="FXZK01000019">
    <property type="protein sequence ID" value="SMY10154.1"/>
    <property type="molecule type" value="Genomic_DNA"/>
</dbReference>
<proteinExistence type="predicted"/>
<dbReference type="RefSeq" id="WP_093994314.1">
    <property type="nucleotide sequence ID" value="NZ_FXZK01000019.1"/>
</dbReference>
<keyword evidence="4 5" id="KW-0472">Membrane</keyword>
<feature type="transmembrane region" description="Helical" evidence="5">
    <location>
        <begin position="168"/>
        <end position="188"/>
    </location>
</feature>
<dbReference type="OrthoDB" id="9770329at2"/>
<dbReference type="InterPro" id="IPR050307">
    <property type="entry name" value="Sterol_Desaturase_Related"/>
</dbReference>
<feature type="transmembrane region" description="Helical" evidence="5">
    <location>
        <begin position="76"/>
        <end position="99"/>
    </location>
</feature>
<feature type="transmembrane region" description="Helical" evidence="5">
    <location>
        <begin position="45"/>
        <end position="64"/>
    </location>
</feature>
<evidence type="ECO:0000259" key="6">
    <source>
        <dbReference type="Pfam" id="PF04116"/>
    </source>
</evidence>
<keyword evidence="8" id="KW-1185">Reference proteome</keyword>
<dbReference type="GO" id="GO:0016491">
    <property type="term" value="F:oxidoreductase activity"/>
    <property type="evidence" value="ECO:0007669"/>
    <property type="project" value="InterPro"/>
</dbReference>
<evidence type="ECO:0000313" key="8">
    <source>
        <dbReference type="Proteomes" id="UP000201613"/>
    </source>
</evidence>
<evidence type="ECO:0000313" key="7">
    <source>
        <dbReference type="EMBL" id="SMY10154.1"/>
    </source>
</evidence>
<organism evidence="7 8">
    <name type="scientific">Flavimaricola marinus</name>
    <dbReference type="NCBI Taxonomy" id="1819565"/>
    <lineage>
        <taxon>Bacteria</taxon>
        <taxon>Pseudomonadati</taxon>
        <taxon>Pseudomonadota</taxon>
        <taxon>Alphaproteobacteria</taxon>
        <taxon>Rhodobacterales</taxon>
        <taxon>Paracoccaceae</taxon>
        <taxon>Flavimaricola</taxon>
    </lineage>
</organism>
<dbReference type="InterPro" id="IPR006694">
    <property type="entry name" value="Fatty_acid_hydroxylase"/>
</dbReference>
<feature type="transmembrane region" description="Helical" evidence="5">
    <location>
        <begin position="133"/>
        <end position="156"/>
    </location>
</feature>
<evidence type="ECO:0000256" key="2">
    <source>
        <dbReference type="ARBA" id="ARBA00022692"/>
    </source>
</evidence>
<dbReference type="PANTHER" id="PTHR11863">
    <property type="entry name" value="STEROL DESATURASE"/>
    <property type="match status" value="1"/>
</dbReference>
<evidence type="ECO:0000256" key="3">
    <source>
        <dbReference type="ARBA" id="ARBA00022989"/>
    </source>
</evidence>
<accession>A0A238LL83</accession>
<name>A0A238LL83_9RHOB</name>